<dbReference type="STRING" id="174720.A0A0N5C627"/>
<name>A0A0N5C627_STREA</name>
<dbReference type="AlphaFoldDB" id="A0A0N5C627"/>
<feature type="domain" description="NADAR" evidence="1">
    <location>
        <begin position="22"/>
        <end position="165"/>
    </location>
</feature>
<protein>
    <submittedName>
        <fullName evidence="3">DUF1768 domain-containing protein</fullName>
    </submittedName>
</protein>
<evidence type="ECO:0000313" key="3">
    <source>
        <dbReference type="WBParaSite" id="SPAL_0001340200.1"/>
    </source>
</evidence>
<organism evidence="2 3">
    <name type="scientific">Strongyloides papillosus</name>
    <name type="common">Intestinal threadworm</name>
    <dbReference type="NCBI Taxonomy" id="174720"/>
    <lineage>
        <taxon>Eukaryota</taxon>
        <taxon>Metazoa</taxon>
        <taxon>Ecdysozoa</taxon>
        <taxon>Nematoda</taxon>
        <taxon>Chromadorea</taxon>
        <taxon>Rhabditida</taxon>
        <taxon>Tylenchina</taxon>
        <taxon>Panagrolaimomorpha</taxon>
        <taxon>Strongyloidoidea</taxon>
        <taxon>Strongyloididae</taxon>
        <taxon>Strongyloides</taxon>
    </lineage>
</organism>
<dbReference type="InterPro" id="IPR012816">
    <property type="entry name" value="NADAR"/>
</dbReference>
<dbReference type="NCBIfam" id="TIGR02464">
    <property type="entry name" value="ribofla_fusion"/>
    <property type="match status" value="1"/>
</dbReference>
<accession>A0A0N5C627</accession>
<dbReference type="Pfam" id="PF08719">
    <property type="entry name" value="NADAR"/>
    <property type="match status" value="1"/>
</dbReference>
<keyword evidence="2" id="KW-1185">Reference proteome</keyword>
<evidence type="ECO:0000259" key="1">
    <source>
        <dbReference type="Pfam" id="PF08719"/>
    </source>
</evidence>
<sequence>MNRNYPNTEIVGNVVVFGGRGSPLSNFYKSVFADKENRMYYSVEQYFQYRKALYFKDFVMADKIKEAKTPVEAKRLGGRVKNFDEKKWDDVKFDIMLEELTLKFQSLPFKSILEDYYIDTSTLIRRVFLENTGNMYWGGSINITTGRIQGKNYLGKLLNKLASQLFE</sequence>
<dbReference type="InterPro" id="IPR037238">
    <property type="entry name" value="YbiA-like_sf"/>
</dbReference>
<dbReference type="CDD" id="cd15457">
    <property type="entry name" value="NADAR"/>
    <property type="match status" value="1"/>
</dbReference>
<evidence type="ECO:0000313" key="2">
    <source>
        <dbReference type="Proteomes" id="UP000046392"/>
    </source>
</evidence>
<dbReference type="Gene3D" id="1.10.357.40">
    <property type="entry name" value="YbiA-like"/>
    <property type="match status" value="1"/>
</dbReference>
<dbReference type="Proteomes" id="UP000046392">
    <property type="component" value="Unplaced"/>
</dbReference>
<dbReference type="WBParaSite" id="SPAL_0001340200.1">
    <property type="protein sequence ID" value="SPAL_0001340200.1"/>
    <property type="gene ID" value="SPAL_0001340200"/>
</dbReference>
<dbReference type="SUPFAM" id="SSF143990">
    <property type="entry name" value="YbiA-like"/>
    <property type="match status" value="1"/>
</dbReference>
<reference evidence="3" key="1">
    <citation type="submission" date="2017-02" db="UniProtKB">
        <authorList>
            <consortium name="WormBaseParasite"/>
        </authorList>
    </citation>
    <scope>IDENTIFICATION</scope>
</reference>
<proteinExistence type="predicted"/>